<dbReference type="PANTHER" id="PTHR11075">
    <property type="entry name" value="PEPTIDE CHAIN RELEASE FACTOR"/>
    <property type="match status" value="1"/>
</dbReference>
<evidence type="ECO:0000313" key="1">
    <source>
        <dbReference type="EMBL" id="CAG8461556.1"/>
    </source>
</evidence>
<dbReference type="GO" id="GO:0004045">
    <property type="term" value="F:peptidyl-tRNA hydrolase activity"/>
    <property type="evidence" value="ECO:0007669"/>
    <property type="project" value="TreeGrafter"/>
</dbReference>
<dbReference type="InterPro" id="IPR052104">
    <property type="entry name" value="Mito_Release_Factor_mL62"/>
</dbReference>
<evidence type="ECO:0000313" key="2">
    <source>
        <dbReference type="Proteomes" id="UP000789706"/>
    </source>
</evidence>
<dbReference type="AlphaFoldDB" id="A0A9N8VU99"/>
<dbReference type="OrthoDB" id="270639at2759"/>
<proteinExistence type="predicted"/>
<dbReference type="EMBL" id="CAJVPK010000153">
    <property type="protein sequence ID" value="CAG8461556.1"/>
    <property type="molecule type" value="Genomic_DNA"/>
</dbReference>
<reference evidence="1" key="1">
    <citation type="submission" date="2021-06" db="EMBL/GenBank/DDBJ databases">
        <authorList>
            <person name="Kallberg Y."/>
            <person name="Tangrot J."/>
            <person name="Rosling A."/>
        </authorList>
    </citation>
    <scope>NUCLEOTIDE SEQUENCE</scope>
    <source>
        <strain evidence="1">AZ414A</strain>
    </source>
</reference>
<dbReference type="Proteomes" id="UP000789706">
    <property type="component" value="Unassembled WGS sequence"/>
</dbReference>
<dbReference type="GO" id="GO:0005762">
    <property type="term" value="C:mitochondrial large ribosomal subunit"/>
    <property type="evidence" value="ECO:0007669"/>
    <property type="project" value="TreeGrafter"/>
</dbReference>
<name>A0A9N8VU99_9GLOM</name>
<gene>
    <name evidence="1" type="ORF">DEBURN_LOCUS2708</name>
</gene>
<organism evidence="1 2">
    <name type="scientific">Diversispora eburnea</name>
    <dbReference type="NCBI Taxonomy" id="1213867"/>
    <lineage>
        <taxon>Eukaryota</taxon>
        <taxon>Fungi</taxon>
        <taxon>Fungi incertae sedis</taxon>
        <taxon>Mucoromycota</taxon>
        <taxon>Glomeromycotina</taxon>
        <taxon>Glomeromycetes</taxon>
        <taxon>Diversisporales</taxon>
        <taxon>Diversisporaceae</taxon>
        <taxon>Diversispora</taxon>
    </lineage>
</organism>
<protein>
    <submittedName>
        <fullName evidence="1">4309_t:CDS:1</fullName>
    </submittedName>
</protein>
<comment type="caution">
    <text evidence="1">The sequence shown here is derived from an EMBL/GenBank/DDBJ whole genome shotgun (WGS) entry which is preliminary data.</text>
</comment>
<dbReference type="GO" id="GO:0070126">
    <property type="term" value="P:mitochondrial translational termination"/>
    <property type="evidence" value="ECO:0007669"/>
    <property type="project" value="TreeGrafter"/>
</dbReference>
<sequence>MNKNSELIITSDRTRSQVKNKDDCVDKLYDIILRAAQVPKGPDEETLERIEKLSNYQVGVNANSDDECSACWKAERNKIPECKKIPKSEIKLYESKTDYDLARNKEKCPNLVNCLCILSELKKTNEILKKCECSEEMSDGIRKESKLVTAQICTNPKTVKYIYVDDSTNQSNSSNSPSSSKSNSGTTIENSWIFGITLGLMALVFNF</sequence>
<dbReference type="GO" id="GO:0016150">
    <property type="term" value="F:translation release factor activity, codon nonspecific"/>
    <property type="evidence" value="ECO:0007669"/>
    <property type="project" value="TreeGrafter"/>
</dbReference>
<dbReference type="Gene3D" id="3.30.160.20">
    <property type="match status" value="1"/>
</dbReference>
<accession>A0A9N8VU99</accession>
<dbReference type="PANTHER" id="PTHR11075:SF54">
    <property type="entry name" value="LARGE RIBOSOMAL SUBUNIT PROTEIN ML62"/>
    <property type="match status" value="1"/>
</dbReference>
<keyword evidence="2" id="KW-1185">Reference proteome</keyword>